<organism evidence="1 2">
    <name type="scientific">Pelotomaculum schinkii</name>
    <dbReference type="NCBI Taxonomy" id="78350"/>
    <lineage>
        <taxon>Bacteria</taxon>
        <taxon>Bacillati</taxon>
        <taxon>Bacillota</taxon>
        <taxon>Clostridia</taxon>
        <taxon>Eubacteriales</taxon>
        <taxon>Desulfotomaculaceae</taxon>
        <taxon>Pelotomaculum</taxon>
    </lineage>
</organism>
<dbReference type="InterPro" id="IPR014197">
    <property type="entry name" value="Sporulation_prot_YunB"/>
</dbReference>
<dbReference type="RefSeq" id="WP_243123911.1">
    <property type="nucleotide sequence ID" value="NZ_QFGA01000001.1"/>
</dbReference>
<dbReference type="AlphaFoldDB" id="A0A4Y7RCR8"/>
<protein>
    <submittedName>
        <fullName evidence="1">Sporulation protein YunB</fullName>
    </submittedName>
</protein>
<gene>
    <name evidence="1" type="primary">yunB</name>
    <name evidence="1" type="ORF">Psch_00052</name>
</gene>
<comment type="caution">
    <text evidence="1">The sequence shown here is derived from an EMBL/GenBank/DDBJ whole genome shotgun (WGS) entry which is preliminary data.</text>
</comment>
<dbReference type="PIRSF" id="PIRSF021383">
    <property type="entry name" value="YunB"/>
    <property type="match status" value="1"/>
</dbReference>
<reference evidence="1 2" key="1">
    <citation type="journal article" date="2018" name="Environ. Microbiol.">
        <title>Novel energy conservation strategies and behaviour of Pelotomaculum schinkii driving syntrophic propionate catabolism.</title>
        <authorList>
            <person name="Hidalgo-Ahumada C.A.P."/>
            <person name="Nobu M.K."/>
            <person name="Narihiro T."/>
            <person name="Tamaki H."/>
            <person name="Liu W.T."/>
            <person name="Kamagata Y."/>
            <person name="Stams A.J.M."/>
            <person name="Imachi H."/>
            <person name="Sousa D.Z."/>
        </authorList>
    </citation>
    <scope>NUCLEOTIDE SEQUENCE [LARGE SCALE GENOMIC DNA]</scope>
    <source>
        <strain evidence="1 2">HH</strain>
    </source>
</reference>
<evidence type="ECO:0000313" key="1">
    <source>
        <dbReference type="EMBL" id="TEB06520.1"/>
    </source>
</evidence>
<accession>A0A4Y7RCR8</accession>
<sequence length="218" mass="23966">MFKRRRRVRPGLVLGAFFLALAALLIMLDLSLRGTFYGIAEVKAVQIATNAIQETLKEQVVDQNIRYQDFIVIHTDSEGHITLMQADTVRVNKFAAATTLAVEKALENFRWQSFSIPLGQMLRLPLLAHCGPNITYHIMPVGSVRVNVLDKFESAGINQTRHSIYLAFDTSVRIVVPSKSGEAVVTTQVPLVESIIVGSVPDTFVNVTGGIFGSGLLK</sequence>
<dbReference type="NCBIfam" id="TIGR02832">
    <property type="entry name" value="spo_yunB"/>
    <property type="match status" value="1"/>
</dbReference>
<dbReference type="Proteomes" id="UP000298324">
    <property type="component" value="Unassembled WGS sequence"/>
</dbReference>
<dbReference type="EMBL" id="QFGA01000001">
    <property type="protein sequence ID" value="TEB06520.1"/>
    <property type="molecule type" value="Genomic_DNA"/>
</dbReference>
<dbReference type="Pfam" id="PF09560">
    <property type="entry name" value="Spore_YunB"/>
    <property type="match status" value="1"/>
</dbReference>
<keyword evidence="2" id="KW-1185">Reference proteome</keyword>
<proteinExistence type="predicted"/>
<name>A0A4Y7RCR8_9FIRM</name>
<evidence type="ECO:0000313" key="2">
    <source>
        <dbReference type="Proteomes" id="UP000298324"/>
    </source>
</evidence>